<accession>A0A6M8BKL8</accession>
<name>A0A6M8BKL8_9CYAN</name>
<keyword evidence="2" id="KW-1185">Reference proteome</keyword>
<dbReference type="AlphaFoldDB" id="A0A6M8BKL8"/>
<gene>
    <name evidence="1" type="ORF">HPC62_19110</name>
</gene>
<dbReference type="KEGG" id="theu:HPC62_19110"/>
<dbReference type="Proteomes" id="UP000505210">
    <property type="component" value="Chromosome"/>
</dbReference>
<evidence type="ECO:0000313" key="1">
    <source>
        <dbReference type="EMBL" id="QKD85066.1"/>
    </source>
</evidence>
<reference evidence="1 2" key="1">
    <citation type="submission" date="2020-05" db="EMBL/GenBank/DDBJ databases">
        <title>Complete genome sequence of of a novel Thermoleptolyngbya strain isolated from hot springs of Ganzi, Sichuan China.</title>
        <authorList>
            <person name="Tang J."/>
            <person name="Daroch M."/>
            <person name="Li L."/>
            <person name="Waleron K."/>
            <person name="Waleron M."/>
            <person name="Waleron M."/>
        </authorList>
    </citation>
    <scope>NUCLEOTIDE SEQUENCE [LARGE SCALE GENOMIC DNA]</scope>
    <source>
        <strain evidence="1 2">PKUAC-SCTA183</strain>
    </source>
</reference>
<protein>
    <submittedName>
        <fullName evidence="1">Uncharacterized protein</fullName>
    </submittedName>
</protein>
<organism evidence="1 2">
    <name type="scientific">Thermoleptolyngbya sichuanensis A183</name>
    <dbReference type="NCBI Taxonomy" id="2737172"/>
    <lineage>
        <taxon>Bacteria</taxon>
        <taxon>Bacillati</taxon>
        <taxon>Cyanobacteriota</taxon>
        <taxon>Cyanophyceae</taxon>
        <taxon>Oculatellales</taxon>
        <taxon>Oculatellaceae</taxon>
        <taxon>Thermoleptolyngbya</taxon>
        <taxon>Thermoleptolyngbya sichuanensis</taxon>
    </lineage>
</organism>
<proteinExistence type="predicted"/>
<dbReference type="EMBL" id="CP053661">
    <property type="protein sequence ID" value="QKD85066.1"/>
    <property type="molecule type" value="Genomic_DNA"/>
</dbReference>
<evidence type="ECO:0000313" key="2">
    <source>
        <dbReference type="Proteomes" id="UP000505210"/>
    </source>
</evidence>
<sequence>MDCTNPDELLRYIQEGRVLAVNKRRRNGLVLYKQFHAEFAGPGAAVGGVFDADCKKVIPVGNLSLVAPETHEERQEAYLIRRQWIRLTQQFTDTSEAIQRAKKILNQFETYFDAPTIARIPDESFALMVGVMPNTVRLARRPPAGKVSVKVRG</sequence>